<dbReference type="InterPro" id="IPR013424">
    <property type="entry name" value="Ice-binding_C"/>
</dbReference>
<evidence type="ECO:0000313" key="2">
    <source>
        <dbReference type="Proteomes" id="UP000658514"/>
    </source>
</evidence>
<name>A0ABR8AB62_9CYAN</name>
<proteinExistence type="predicted"/>
<organism evidence="1 2">
    <name type="scientific">Calothrix parietina FACHB-288</name>
    <dbReference type="NCBI Taxonomy" id="2692896"/>
    <lineage>
        <taxon>Bacteria</taxon>
        <taxon>Bacillati</taxon>
        <taxon>Cyanobacteriota</taxon>
        <taxon>Cyanophyceae</taxon>
        <taxon>Nostocales</taxon>
        <taxon>Calotrichaceae</taxon>
        <taxon>Calothrix</taxon>
    </lineage>
</organism>
<gene>
    <name evidence="1" type="ORF">H6G24_10975</name>
</gene>
<comment type="caution">
    <text evidence="1">The sequence shown here is derived from an EMBL/GenBank/DDBJ whole genome shotgun (WGS) entry which is preliminary data.</text>
</comment>
<dbReference type="NCBIfam" id="TIGR02595">
    <property type="entry name" value="PEP_CTERM"/>
    <property type="match status" value="1"/>
</dbReference>
<dbReference type="RefSeq" id="WP_190540390.1">
    <property type="nucleotide sequence ID" value="NZ_CAWPNO010000045.1"/>
</dbReference>
<dbReference type="NCBIfam" id="NF038122">
    <property type="entry name" value="metallo_LGF"/>
    <property type="match status" value="1"/>
</dbReference>
<keyword evidence="2" id="KW-1185">Reference proteome</keyword>
<evidence type="ECO:0000313" key="1">
    <source>
        <dbReference type="EMBL" id="MBD2196012.1"/>
    </source>
</evidence>
<dbReference type="EMBL" id="JACJQH010000014">
    <property type="protein sequence ID" value="MBD2196012.1"/>
    <property type="molecule type" value="Genomic_DNA"/>
</dbReference>
<reference evidence="1 2" key="1">
    <citation type="journal article" date="2020" name="ISME J.">
        <title>Comparative genomics reveals insights into cyanobacterial evolution and habitat adaptation.</title>
        <authorList>
            <person name="Chen M.Y."/>
            <person name="Teng W.K."/>
            <person name="Zhao L."/>
            <person name="Hu C.X."/>
            <person name="Zhou Y.K."/>
            <person name="Han B.P."/>
            <person name="Song L.R."/>
            <person name="Shu W.S."/>
        </authorList>
    </citation>
    <scope>NUCLEOTIDE SEQUENCE [LARGE SCALE GENOMIC DNA]</scope>
    <source>
        <strain evidence="1 2">FACHB-288</strain>
    </source>
</reference>
<protein>
    <submittedName>
        <fullName evidence="1">PEP-CTERM sorting domain-containing protein</fullName>
    </submittedName>
</protein>
<dbReference type="Proteomes" id="UP000658514">
    <property type="component" value="Unassembled WGS sequence"/>
</dbReference>
<accession>A0ABR8AB62</accession>
<sequence>MSISNIEYEPIPRAKCSKKLVYLQSKKKIMKPKLKYKANLFTQLTLTLVSLSIIAPAQAIQFNFTYAANTPQEIRDGFDKAGDIWTSKLKDKYFDINCFCNRDSTVNIYINFQELSNNQALAGTIPTMLKVGYDDYLTSSFQNITSNDDLLAMKNMQINNTDKSVFANKTLSELQYINRKSINFFGSEFSMVMDNLGAVNVLNSQPITPSGNRILDNNDNYNNKTIWLSTANAKALNLIAGNESGFDAQIFLGKSMLNNNGELINYSQWLAQQSGVDNFVQDSIWDFSRVYSPEATVASNKFDFLSIAQHEIGHALGVVSGVDVLESLVATVTPDNSLPLQDNDLTFVSPIDLFRYSDISKNQGLFDWSYGNGKYFSLDGGKTRIANFDGGDYQTSHWSASEGKILGIMHPVLKKGEKLEISNLDLQLLDVIGWDINSQSLDTIAVDVNTNLAKKLLVNTSISSVLENYIFRGGRNSTVSGMTYLEAFAMNYLSLDEYEATQTQSSIDDMIQNADLNQDFISHSHDITSVPEPSTNSGLGILGLMGLGWLFKRCRRLNSLND</sequence>